<keyword evidence="2" id="KW-1133">Transmembrane helix</keyword>
<evidence type="ECO:0000256" key="2">
    <source>
        <dbReference type="SAM" id="Phobius"/>
    </source>
</evidence>
<keyword evidence="2" id="KW-0812">Transmembrane</keyword>
<feature type="compositionally biased region" description="Basic residues" evidence="1">
    <location>
        <begin position="243"/>
        <end position="254"/>
    </location>
</feature>
<feature type="transmembrane region" description="Helical" evidence="2">
    <location>
        <begin position="117"/>
        <end position="138"/>
    </location>
</feature>
<dbReference type="Proteomes" id="UP000218281">
    <property type="component" value="Unassembled WGS sequence"/>
</dbReference>
<protein>
    <submittedName>
        <fullName evidence="3">Uncharacterized protein</fullName>
    </submittedName>
</protein>
<dbReference type="EMBL" id="NSGO01000007">
    <property type="protein sequence ID" value="PAT05652.1"/>
    <property type="molecule type" value="Genomic_DNA"/>
</dbReference>
<keyword evidence="4" id="KW-1185">Reference proteome</keyword>
<keyword evidence="2" id="KW-0472">Membrane</keyword>
<evidence type="ECO:0000313" key="3">
    <source>
        <dbReference type="EMBL" id="PAT05652.1"/>
    </source>
</evidence>
<reference evidence="3 4" key="1">
    <citation type="submission" date="2017-08" db="EMBL/GenBank/DDBJ databases">
        <title>Whole genome sequences of 6 clinical strains closest to Corynebacterium imitans.</title>
        <authorList>
            <person name="Bernier A.-M."/>
            <person name="Burdz T."/>
            <person name="Bernard K."/>
        </authorList>
    </citation>
    <scope>NUCLEOTIDE SEQUENCE [LARGE SCALE GENOMIC DNA]</scope>
    <source>
        <strain evidence="3 4">NML93-0607</strain>
    </source>
</reference>
<sequence>MNTQIFQVLLTGISDTVKYLRGQDEKKKRELYDSLVDTLKNNNIDSLHDLADKEQLEELYDAARTQAGDVTRAAHKRLDRRRAAFNAALPARKEQRKAWKAEAKQHKKKAKGNGGKIAAGIFGLAALAGAGWACWQFWLRDKLNDAPEPATQPRTSTGEAKLVYSTTTEDDLHAEESTGVYSPDTANDTATGAHAKDADGSTGSTVLTTSLNDTRDHAEGTGEGLSTLDTLEDDQRKATRGTSTRKSRHSLRED</sequence>
<organism evidence="3 4">
    <name type="scientific">Corynebacterium hadale</name>
    <dbReference type="NCBI Taxonomy" id="2026255"/>
    <lineage>
        <taxon>Bacteria</taxon>
        <taxon>Bacillati</taxon>
        <taxon>Actinomycetota</taxon>
        <taxon>Actinomycetes</taxon>
        <taxon>Mycobacteriales</taxon>
        <taxon>Corynebacteriaceae</taxon>
        <taxon>Corynebacterium</taxon>
    </lineage>
</organism>
<comment type="caution">
    <text evidence="3">The sequence shown here is derived from an EMBL/GenBank/DDBJ whole genome shotgun (WGS) entry which is preliminary data.</text>
</comment>
<evidence type="ECO:0000256" key="1">
    <source>
        <dbReference type="SAM" id="MobiDB-lite"/>
    </source>
</evidence>
<proteinExistence type="predicted"/>
<gene>
    <name evidence="3" type="ORF">CKJ81_07270</name>
</gene>
<feature type="compositionally biased region" description="Low complexity" evidence="1">
    <location>
        <begin position="200"/>
        <end position="211"/>
    </location>
</feature>
<accession>A0ABX4H8M1</accession>
<dbReference type="RefSeq" id="WP_095535820.1">
    <property type="nucleotide sequence ID" value="NZ_NSGO01000007.1"/>
</dbReference>
<evidence type="ECO:0000313" key="4">
    <source>
        <dbReference type="Proteomes" id="UP000218281"/>
    </source>
</evidence>
<name>A0ABX4H8M1_9CORY</name>
<feature type="region of interest" description="Disordered" evidence="1">
    <location>
        <begin position="168"/>
        <end position="254"/>
    </location>
</feature>